<evidence type="ECO:0000259" key="2">
    <source>
        <dbReference type="PROSITE" id="PS50126"/>
    </source>
</evidence>
<evidence type="ECO:0000313" key="5">
    <source>
        <dbReference type="EMBL" id="HIP91813.1"/>
    </source>
</evidence>
<dbReference type="Gene3D" id="3.90.1640.30">
    <property type="match status" value="1"/>
</dbReference>
<dbReference type="SUPFAM" id="SSF50249">
    <property type="entry name" value="Nucleic acid-binding proteins"/>
    <property type="match status" value="2"/>
</dbReference>
<dbReference type="Pfam" id="PF01368">
    <property type="entry name" value="DHH"/>
    <property type="match status" value="1"/>
</dbReference>
<proteinExistence type="predicted"/>
<accession>A0A832ZKA7</accession>
<dbReference type="CDD" id="cd10719">
    <property type="entry name" value="DnaJ_zf"/>
    <property type="match status" value="1"/>
</dbReference>
<organism evidence="5 6">
    <name type="scientific">Methanothermococcus okinawensis</name>
    <dbReference type="NCBI Taxonomy" id="155863"/>
    <lineage>
        <taxon>Archaea</taxon>
        <taxon>Methanobacteriati</taxon>
        <taxon>Methanobacteriota</taxon>
        <taxon>Methanomada group</taxon>
        <taxon>Methanococci</taxon>
        <taxon>Methanococcales</taxon>
        <taxon>Methanococcaceae</taxon>
        <taxon>Methanothermococcus</taxon>
    </lineage>
</organism>
<sequence>MIDKCPICKGSGKKIVDYKTCPECEGTGYICEFDTKSHFKGISKRSKYDLDLAEVPCPNCEGTGKIGVYNTCDYCGGSGKVIKCEKCGRYIGKYPEYKDVTLCDICRKEEEERRKNLKTVYQLDNLCNVGDVEEGKFYKGVVSRREKYGVFVSLNEQTRGLLKPREMVGKRLNDFKIGDEVIVQVIDVRPEKREIDFRYIPLTNYTVEKLEKEIPLTTIKEIVDKGLVEMIDEIVHIRGEVIQITQTPGPTIFTVTDGTETAWVSALDIAGLRAHPEVVVGDIIDVIGSVSIREGRLQIERLKLRKLEGEEAEEVKKEIEKKLDEKSEPYGDIEFLVQSPVLEKLRPRMAQVAKKIRRAILDGRPIIIRHHADADGYCAGLALERAILPILSKFSIDADAQWHYFKRSPSKAPFYELEDVTKDLVYSLEDKLRFGQKMPLVILVDNGSTDEDIPAISQAVAFGADVIVIDHHYPGEVVDGKVEVDEYISGHVNPYLVGGDSNLTAGVLATEVARMINKDVTEEINHLPGIAVVGDHAKGEEAEEYVKIATEDLTKWSKEYGSNKEYSVEDLEKIALCMDFEAFYLRFMSGRGIVEEILATNKKEIGKHEKLIDILYKRATEMIDRQMRAVLPALKTERLENDIILSTLDVEKYTHKFTFPPPGKTCGFAHDSVVKKYGEETPIITIAYGPDFLVVRATDAVSERFNFNLNHIVEQLMREIPEASIDGGGHECAGSIKFVEGLRDKVLSRFIDILRGMKGSANDT</sequence>
<dbReference type="Proteomes" id="UP000643554">
    <property type="component" value="Unassembled WGS sequence"/>
</dbReference>
<evidence type="ECO:0000313" key="4">
    <source>
        <dbReference type="EMBL" id="HIP84174.1"/>
    </source>
</evidence>
<dbReference type="GO" id="GO:0008270">
    <property type="term" value="F:zinc ion binding"/>
    <property type="evidence" value="ECO:0007669"/>
    <property type="project" value="UniProtKB-KW"/>
</dbReference>
<comment type="caution">
    <text evidence="5">The sequence shown here is derived from an EMBL/GenBank/DDBJ whole genome shotgun (WGS) entry which is preliminary data.</text>
</comment>
<dbReference type="InterPro" id="IPR038763">
    <property type="entry name" value="DHH_sf"/>
</dbReference>
<dbReference type="GO" id="GO:0031072">
    <property type="term" value="F:heat shock protein binding"/>
    <property type="evidence" value="ECO:0007669"/>
    <property type="project" value="InterPro"/>
</dbReference>
<dbReference type="Gene3D" id="2.40.50.140">
    <property type="entry name" value="Nucleic acid-binding proteins"/>
    <property type="match status" value="1"/>
</dbReference>
<evidence type="ECO:0000313" key="6">
    <source>
        <dbReference type="Proteomes" id="UP000618343"/>
    </source>
</evidence>
<dbReference type="GO" id="GO:0051082">
    <property type="term" value="F:unfolded protein binding"/>
    <property type="evidence" value="ECO:0007669"/>
    <property type="project" value="InterPro"/>
</dbReference>
<dbReference type="InterPro" id="IPR001667">
    <property type="entry name" value="DDH_dom"/>
</dbReference>
<keyword evidence="1" id="KW-0862">Zinc</keyword>
<dbReference type="Pfam" id="PF01336">
    <property type="entry name" value="tRNA_anti-codon"/>
    <property type="match status" value="1"/>
</dbReference>
<dbReference type="InterPro" id="IPR001305">
    <property type="entry name" value="HSP_DnaJ_Cys-rich_dom"/>
</dbReference>
<dbReference type="SMART" id="SM00316">
    <property type="entry name" value="S1"/>
    <property type="match status" value="1"/>
</dbReference>
<dbReference type="PROSITE" id="PS51188">
    <property type="entry name" value="ZF_CR"/>
    <property type="match status" value="1"/>
</dbReference>
<dbReference type="InterPro" id="IPR012340">
    <property type="entry name" value="NA-bd_OB-fold"/>
</dbReference>
<dbReference type="SUPFAM" id="SSF57938">
    <property type="entry name" value="DnaJ/Hsp40 cysteine-rich domain"/>
    <property type="match status" value="1"/>
</dbReference>
<dbReference type="Gene3D" id="6.20.20.10">
    <property type="match status" value="2"/>
</dbReference>
<dbReference type="EMBL" id="DQUO01000068">
    <property type="protein sequence ID" value="HIP91813.1"/>
    <property type="molecule type" value="Genomic_DNA"/>
</dbReference>
<protein>
    <submittedName>
        <fullName evidence="5">S1 RNA-binding domain-containing protein</fullName>
    </submittedName>
</protein>
<dbReference type="InterPro" id="IPR036410">
    <property type="entry name" value="HSP_DnaJ_Cys-rich_dom_sf"/>
</dbReference>
<dbReference type="InterPro" id="IPR003029">
    <property type="entry name" value="S1_domain"/>
</dbReference>
<dbReference type="PROSITE" id="PS50126">
    <property type="entry name" value="S1"/>
    <property type="match status" value="1"/>
</dbReference>
<gene>
    <name evidence="4" type="ORF">EYH15_01610</name>
    <name evidence="5" type="ORF">EYH21_05915</name>
</gene>
<dbReference type="GO" id="GO:0003676">
    <property type="term" value="F:nucleic acid binding"/>
    <property type="evidence" value="ECO:0007669"/>
    <property type="project" value="InterPro"/>
</dbReference>
<dbReference type="Pfam" id="PF00575">
    <property type="entry name" value="S1"/>
    <property type="match status" value="1"/>
</dbReference>
<evidence type="ECO:0000259" key="3">
    <source>
        <dbReference type="PROSITE" id="PS51188"/>
    </source>
</evidence>
<feature type="zinc finger region" description="CR-type" evidence="1">
    <location>
        <begin position="1"/>
        <end position="84"/>
    </location>
</feature>
<dbReference type="EMBL" id="DQUI01000027">
    <property type="protein sequence ID" value="HIP84174.1"/>
    <property type="molecule type" value="Genomic_DNA"/>
</dbReference>
<keyword evidence="1" id="KW-0479">Metal-binding</keyword>
<dbReference type="AlphaFoldDB" id="A0A832ZKA7"/>
<keyword evidence="1" id="KW-0863">Zinc-finger</keyword>
<dbReference type="CDD" id="cd04473">
    <property type="entry name" value="S1_RecJ_like"/>
    <property type="match status" value="1"/>
</dbReference>
<reference evidence="5" key="1">
    <citation type="journal article" date="2020" name="ISME J.">
        <title>Gammaproteobacteria mediating utilization of methyl-, sulfur- and petroleum organic compounds in deep ocean hydrothermal plumes.</title>
        <authorList>
            <person name="Zhou Z."/>
            <person name="Liu Y."/>
            <person name="Pan J."/>
            <person name="Cron B.R."/>
            <person name="Toner B.M."/>
            <person name="Anantharaman K."/>
            <person name="Breier J.A."/>
            <person name="Dick G.J."/>
            <person name="Li M."/>
        </authorList>
    </citation>
    <scope>NUCLEOTIDE SEQUENCE</scope>
    <source>
        <strain evidence="4">SZUA-1453</strain>
        <strain evidence="5">SZUA-1471</strain>
    </source>
</reference>
<dbReference type="Proteomes" id="UP000618343">
    <property type="component" value="Unassembled WGS sequence"/>
</dbReference>
<dbReference type="SUPFAM" id="SSF64182">
    <property type="entry name" value="DHH phosphoesterases"/>
    <property type="match status" value="1"/>
</dbReference>
<name>A0A832ZKA7_9EURY</name>
<dbReference type="InterPro" id="IPR004365">
    <property type="entry name" value="NA-bd_OB_tRNA"/>
</dbReference>
<evidence type="ECO:0000256" key="1">
    <source>
        <dbReference type="PROSITE-ProRule" id="PRU00546"/>
    </source>
</evidence>
<dbReference type="CDD" id="cd04487">
    <property type="entry name" value="RecJ_OBF2_like"/>
    <property type="match status" value="1"/>
</dbReference>
<feature type="domain" description="CR-type" evidence="3">
    <location>
        <begin position="1"/>
        <end position="84"/>
    </location>
</feature>
<feature type="domain" description="S1 motif" evidence="2">
    <location>
        <begin position="135"/>
        <end position="200"/>
    </location>
</feature>